<keyword evidence="10" id="KW-1185">Reference proteome</keyword>
<dbReference type="Proteomes" id="UP001186944">
    <property type="component" value="Unassembled WGS sequence"/>
</dbReference>
<dbReference type="PROSITE" id="PS50267">
    <property type="entry name" value="NA_NEUROTRAN_SYMP_3"/>
    <property type="match status" value="1"/>
</dbReference>
<evidence type="ECO:0000256" key="8">
    <source>
        <dbReference type="SAM" id="Phobius"/>
    </source>
</evidence>
<dbReference type="GO" id="GO:0005886">
    <property type="term" value="C:plasma membrane"/>
    <property type="evidence" value="ECO:0007669"/>
    <property type="project" value="TreeGrafter"/>
</dbReference>
<feature type="binding site" evidence="6">
    <location>
        <position position="91"/>
    </location>
    <ligand>
        <name>Na(+)</name>
        <dbReference type="ChEBI" id="CHEBI:29101"/>
        <label>1</label>
    </ligand>
</feature>
<feature type="binding site" evidence="6">
    <location>
        <position position="88"/>
    </location>
    <ligand>
        <name>Na(+)</name>
        <dbReference type="ChEBI" id="CHEBI:29101"/>
        <label>1</label>
    </ligand>
</feature>
<dbReference type="InterPro" id="IPR000175">
    <property type="entry name" value="Na/ntran_symport"/>
</dbReference>
<evidence type="ECO:0000256" key="3">
    <source>
        <dbReference type="ARBA" id="ARBA00022692"/>
    </source>
</evidence>
<reference evidence="9" key="1">
    <citation type="submission" date="2019-08" db="EMBL/GenBank/DDBJ databases">
        <title>The improved chromosome-level genome for the pearl oyster Pinctada fucata martensii using PacBio sequencing and Hi-C.</title>
        <authorList>
            <person name="Zheng Z."/>
        </authorList>
    </citation>
    <scope>NUCLEOTIDE SEQUENCE</scope>
    <source>
        <strain evidence="9">ZZ-2019</strain>
        <tissue evidence="9">Adductor muscle</tissue>
    </source>
</reference>
<evidence type="ECO:0000256" key="5">
    <source>
        <dbReference type="ARBA" id="ARBA00023136"/>
    </source>
</evidence>
<accession>A0AA88XTK1</accession>
<feature type="transmembrane region" description="Helical" evidence="8">
    <location>
        <begin position="109"/>
        <end position="129"/>
    </location>
</feature>
<dbReference type="AlphaFoldDB" id="A0AA88XTK1"/>
<keyword evidence="6" id="KW-0479">Metal-binding</keyword>
<evidence type="ECO:0000313" key="10">
    <source>
        <dbReference type="Proteomes" id="UP001186944"/>
    </source>
</evidence>
<comment type="subcellular location">
    <subcellularLocation>
        <location evidence="1">Membrane</location>
        <topology evidence="1">Multi-pass membrane protein</topology>
    </subcellularLocation>
</comment>
<keyword evidence="6" id="KW-0915">Sodium</keyword>
<dbReference type="InterPro" id="IPR037272">
    <property type="entry name" value="SNS_sf"/>
</dbReference>
<dbReference type="PROSITE" id="PS00610">
    <property type="entry name" value="NA_NEUROTRAN_SYMP_1"/>
    <property type="match status" value="1"/>
</dbReference>
<sequence length="157" mass="17386">MHVRNTTAASLVQIMIRLNTNQDAEANHSESNGYPMNVNNSKMDNKSKELINGQMKDDFDVEDDVNLDDIESRDVWSGKLDFILSCVGFAVGLGNIWRFPYLCYKNGGGAFFIPYLLFLVCGGIPILMLEVGLGQYTSLGGLAAWNICPLFQGQILL</sequence>
<keyword evidence="4 8" id="KW-1133">Transmembrane helix</keyword>
<dbReference type="PRINTS" id="PR00176">
    <property type="entry name" value="NANEUSMPORT"/>
</dbReference>
<comment type="caution">
    <text evidence="9">The sequence shown here is derived from an EMBL/GenBank/DDBJ whole genome shotgun (WGS) entry which is preliminary data.</text>
</comment>
<keyword evidence="3 7" id="KW-0812">Transmembrane</keyword>
<dbReference type="GO" id="GO:0005332">
    <property type="term" value="F:gamma-aminobutyric acid:sodium:chloride symporter activity"/>
    <property type="evidence" value="ECO:0007669"/>
    <property type="project" value="TreeGrafter"/>
</dbReference>
<dbReference type="PANTHER" id="PTHR11616:SF325">
    <property type="entry name" value="TRANSPORTER"/>
    <property type="match status" value="1"/>
</dbReference>
<evidence type="ECO:0000256" key="1">
    <source>
        <dbReference type="ARBA" id="ARBA00004141"/>
    </source>
</evidence>
<evidence type="ECO:0000256" key="7">
    <source>
        <dbReference type="RuleBase" id="RU003732"/>
    </source>
</evidence>
<evidence type="ECO:0000313" key="9">
    <source>
        <dbReference type="EMBL" id="KAK3091499.1"/>
    </source>
</evidence>
<proteinExistence type="inferred from homology"/>
<dbReference type="Pfam" id="PF00209">
    <property type="entry name" value="SNF"/>
    <property type="match status" value="1"/>
</dbReference>
<evidence type="ECO:0000256" key="6">
    <source>
        <dbReference type="PIRSR" id="PIRSR600175-1"/>
    </source>
</evidence>
<dbReference type="SUPFAM" id="SSF161070">
    <property type="entry name" value="SNF-like"/>
    <property type="match status" value="1"/>
</dbReference>
<keyword evidence="5 8" id="KW-0472">Membrane</keyword>
<organism evidence="9 10">
    <name type="scientific">Pinctada imbricata</name>
    <name type="common">Atlantic pearl-oyster</name>
    <name type="synonym">Pinctada martensii</name>
    <dbReference type="NCBI Taxonomy" id="66713"/>
    <lineage>
        <taxon>Eukaryota</taxon>
        <taxon>Metazoa</taxon>
        <taxon>Spiralia</taxon>
        <taxon>Lophotrochozoa</taxon>
        <taxon>Mollusca</taxon>
        <taxon>Bivalvia</taxon>
        <taxon>Autobranchia</taxon>
        <taxon>Pteriomorphia</taxon>
        <taxon>Pterioida</taxon>
        <taxon>Pterioidea</taxon>
        <taxon>Pteriidae</taxon>
        <taxon>Pinctada</taxon>
    </lineage>
</organism>
<feature type="binding site" evidence="6">
    <location>
        <position position="95"/>
    </location>
    <ligand>
        <name>Na(+)</name>
        <dbReference type="ChEBI" id="CHEBI:29101"/>
        <label>1</label>
    </ligand>
</feature>
<name>A0AA88XTK1_PINIB</name>
<keyword evidence="7" id="KW-0769">Symport</keyword>
<comment type="similarity">
    <text evidence="7">Belongs to the sodium:neurotransmitter symporter (SNF) (TC 2.A.22) family.</text>
</comment>
<evidence type="ECO:0000256" key="2">
    <source>
        <dbReference type="ARBA" id="ARBA00022448"/>
    </source>
</evidence>
<protein>
    <recommendedName>
        <fullName evidence="7">Transporter</fullName>
    </recommendedName>
</protein>
<feature type="transmembrane region" description="Helical" evidence="8">
    <location>
        <begin position="80"/>
        <end position="97"/>
    </location>
</feature>
<gene>
    <name evidence="9" type="ORF">FSP39_020274</name>
</gene>
<dbReference type="PANTHER" id="PTHR11616">
    <property type="entry name" value="SODIUM/CHLORIDE DEPENDENT TRANSPORTER"/>
    <property type="match status" value="1"/>
</dbReference>
<evidence type="ECO:0000256" key="4">
    <source>
        <dbReference type="ARBA" id="ARBA00022989"/>
    </source>
</evidence>
<feature type="binding site" evidence="6">
    <location>
        <position position="90"/>
    </location>
    <ligand>
        <name>Na(+)</name>
        <dbReference type="ChEBI" id="CHEBI:29101"/>
        <label>1</label>
    </ligand>
</feature>
<keyword evidence="2 7" id="KW-0813">Transport</keyword>
<dbReference type="GO" id="GO:0046872">
    <property type="term" value="F:metal ion binding"/>
    <property type="evidence" value="ECO:0007669"/>
    <property type="project" value="UniProtKB-KW"/>
</dbReference>
<dbReference type="EMBL" id="VSWD01000010">
    <property type="protein sequence ID" value="KAK3091499.1"/>
    <property type="molecule type" value="Genomic_DNA"/>
</dbReference>